<dbReference type="InterPro" id="IPR021815">
    <property type="entry name" value="TsiV"/>
</dbReference>
<sequence length="222" mass="24395">MLTFSVPIPFLTEHPAEFQKLFVDFARRLNVVSGYAGYAVNLSLTEAEANTPTEYWLSKRYIGIDVGDPLTVAMHLRSKIKTVSWLTAINRELLQKLGGNRELSDELPPAWFAFYDLNGGVVIQAGPMPEAGASADNESKGAPVLPPNYVLVNNALKDVRVESVWQLQRGLMGAAAPLYGTTAESDEWLRRFDVLADQLSGFKARLLDQPKLSADSTLGGRL</sequence>
<accession>A0A7Y9W460</accession>
<dbReference type="Pfam" id="PF11876">
    <property type="entry name" value="TsiV"/>
    <property type="match status" value="1"/>
</dbReference>
<evidence type="ECO:0000313" key="2">
    <source>
        <dbReference type="Proteomes" id="UP000572540"/>
    </source>
</evidence>
<name>A0A7Y9W460_9BURK</name>
<protein>
    <submittedName>
        <fullName evidence="1">Uncharacterized protein</fullName>
    </submittedName>
</protein>
<dbReference type="EMBL" id="JACCAU010000001">
    <property type="protein sequence ID" value="NYH13223.1"/>
    <property type="molecule type" value="Genomic_DNA"/>
</dbReference>
<dbReference type="Proteomes" id="UP000572540">
    <property type="component" value="Unassembled WGS sequence"/>
</dbReference>
<reference evidence="1 2" key="1">
    <citation type="submission" date="2020-07" db="EMBL/GenBank/DDBJ databases">
        <title>Exploring microbial biodiversity for novel pathways involved in the catabolism of aromatic compounds derived from lignin.</title>
        <authorList>
            <person name="Elkins J."/>
        </authorList>
    </citation>
    <scope>NUCLEOTIDE SEQUENCE [LARGE SCALE GENOMIC DNA]</scope>
    <source>
        <strain evidence="1 2">H2C3B</strain>
    </source>
</reference>
<comment type="caution">
    <text evidence="1">The sequence shown here is derived from an EMBL/GenBank/DDBJ whole genome shotgun (WGS) entry which is preliminary data.</text>
</comment>
<dbReference type="AlphaFoldDB" id="A0A7Y9W460"/>
<evidence type="ECO:0000313" key="1">
    <source>
        <dbReference type="EMBL" id="NYH13223.1"/>
    </source>
</evidence>
<proteinExistence type="predicted"/>
<dbReference type="RefSeq" id="WP_373565660.1">
    <property type="nucleotide sequence ID" value="NZ_JACCAU010000001.1"/>
</dbReference>
<gene>
    <name evidence="1" type="ORF">GGD41_000451</name>
</gene>
<organism evidence="1 2">
    <name type="scientific">Paraburkholderia bryophila</name>
    <dbReference type="NCBI Taxonomy" id="420952"/>
    <lineage>
        <taxon>Bacteria</taxon>
        <taxon>Pseudomonadati</taxon>
        <taxon>Pseudomonadota</taxon>
        <taxon>Betaproteobacteria</taxon>
        <taxon>Burkholderiales</taxon>
        <taxon>Burkholderiaceae</taxon>
        <taxon>Paraburkholderia</taxon>
    </lineage>
</organism>